<dbReference type="OrthoDB" id="1433808at2759"/>
<gene>
    <name evidence="1" type="ORF">GOBAR_AA12995</name>
</gene>
<organism evidence="1 2">
    <name type="scientific">Gossypium barbadense</name>
    <name type="common">Sea Island cotton</name>
    <name type="synonym">Hibiscus barbadensis</name>
    <dbReference type="NCBI Taxonomy" id="3634"/>
    <lineage>
        <taxon>Eukaryota</taxon>
        <taxon>Viridiplantae</taxon>
        <taxon>Streptophyta</taxon>
        <taxon>Embryophyta</taxon>
        <taxon>Tracheophyta</taxon>
        <taxon>Spermatophyta</taxon>
        <taxon>Magnoliopsida</taxon>
        <taxon>eudicotyledons</taxon>
        <taxon>Gunneridae</taxon>
        <taxon>Pentapetalae</taxon>
        <taxon>rosids</taxon>
        <taxon>malvids</taxon>
        <taxon>Malvales</taxon>
        <taxon>Malvaceae</taxon>
        <taxon>Malvoideae</taxon>
        <taxon>Gossypium</taxon>
    </lineage>
</organism>
<dbReference type="AlphaFoldDB" id="A0A2P5XW94"/>
<proteinExistence type="predicted"/>
<dbReference type="EMBL" id="KZ664116">
    <property type="protein sequence ID" value="PPS07622.1"/>
    <property type="molecule type" value="Genomic_DNA"/>
</dbReference>
<evidence type="ECO:0000313" key="1">
    <source>
        <dbReference type="EMBL" id="PPS07622.1"/>
    </source>
</evidence>
<evidence type="ECO:0000313" key="2">
    <source>
        <dbReference type="Proteomes" id="UP000239757"/>
    </source>
</evidence>
<reference evidence="1 2" key="1">
    <citation type="submission" date="2015-01" db="EMBL/GenBank/DDBJ databases">
        <title>Genome of allotetraploid Gossypium barbadense reveals genomic plasticity and fiber elongation in cotton evolution.</title>
        <authorList>
            <person name="Chen X."/>
            <person name="Liu X."/>
            <person name="Zhao B."/>
            <person name="Zheng H."/>
            <person name="Hu Y."/>
            <person name="Lu G."/>
            <person name="Yang C."/>
            <person name="Chen J."/>
            <person name="Shan C."/>
            <person name="Zhang L."/>
            <person name="Zhou Y."/>
            <person name="Wang L."/>
            <person name="Guo W."/>
            <person name="Bai Y."/>
            <person name="Ruan J."/>
            <person name="Shangguan X."/>
            <person name="Mao Y."/>
            <person name="Jiang J."/>
            <person name="Zhu Y."/>
            <person name="Lei J."/>
            <person name="Kang H."/>
            <person name="Chen S."/>
            <person name="He X."/>
            <person name="Wang R."/>
            <person name="Wang Y."/>
            <person name="Chen J."/>
            <person name="Wang L."/>
            <person name="Yu S."/>
            <person name="Wang B."/>
            <person name="Wei J."/>
            <person name="Song S."/>
            <person name="Lu X."/>
            <person name="Gao Z."/>
            <person name="Gu W."/>
            <person name="Deng X."/>
            <person name="Ma D."/>
            <person name="Wang S."/>
            <person name="Liang W."/>
            <person name="Fang L."/>
            <person name="Cai C."/>
            <person name="Zhu X."/>
            <person name="Zhou B."/>
            <person name="Zhang Y."/>
            <person name="Chen Z."/>
            <person name="Xu S."/>
            <person name="Zhu R."/>
            <person name="Wang S."/>
            <person name="Zhang T."/>
            <person name="Zhao G."/>
        </authorList>
    </citation>
    <scope>NUCLEOTIDE SEQUENCE [LARGE SCALE GENOMIC DNA]</scope>
    <source>
        <strain evidence="2">cv. Xinhai21</strain>
        <tissue evidence="1">Leaf</tissue>
    </source>
</reference>
<name>A0A2P5XW94_GOSBA</name>
<accession>A0A2P5XW94</accession>
<dbReference type="Proteomes" id="UP000239757">
    <property type="component" value="Unassembled WGS sequence"/>
</dbReference>
<protein>
    <submittedName>
        <fullName evidence="1">Uncharacterized protein</fullName>
    </submittedName>
</protein>
<sequence length="296" mass="33572">MFKAVKKLKFWSRKKRKRKSLAPQPSHCICHCSHSTSSHYYQCNYPYSPLQPSAPPLPPWLQAELTQDEFPTLEQAEAEPFPEFSHPTDLVQDIESAPMIPAAAVPSYQQYMVSNPVYGPPVVQQTAVKKLKFWSRKKRKRKSLAPQPSHCICHCSHSTSSHYYQCNYPYSPLQPSAPPLPPWLQAELTQDEFPTLEQAEAEPFPEFSHPTDLVQDIESAPMIPAAAVPSYQQYMVSNPVYGPPVVQQTGRRERSGGYFGCIIDISLRLIRCFCPCVHIREVSQRVMKKPSVSVLS</sequence>